<feature type="compositionally biased region" description="Gly residues" evidence="1">
    <location>
        <begin position="115"/>
        <end position="125"/>
    </location>
</feature>
<name>A0A426YB47_ENSVE</name>
<gene>
    <name evidence="2" type="ORF">B296_00038548</name>
</gene>
<comment type="caution">
    <text evidence="2">The sequence shown here is derived from an EMBL/GenBank/DDBJ whole genome shotgun (WGS) entry which is preliminary data.</text>
</comment>
<sequence length="254" mass="26413">MVAYHGGDSGQCASIAPSSAAVVAAFPPRDGGSFVLVDLAIAGSRSARAHLPRTLSLADGLLPFLRGSIAREFHVLAGFVVVGACSLRAFVWPLPFNFWLRCRGEQKQDGDRGRGTSGGDGGGGDDTSVDEGEGVPEAVAEHPTGQCSSTDICYLPIVPVMYSDADQRQLFVLISAVHVMLPLRFPNSGIRAKRRGGAASHGQLLCRADHPRLGCGQGQPVRVTPAGTGGCGQPVGLVAARGHTRLQRGARGQP</sequence>
<accession>A0A426YB47</accession>
<evidence type="ECO:0000313" key="3">
    <source>
        <dbReference type="Proteomes" id="UP000287651"/>
    </source>
</evidence>
<dbReference type="EMBL" id="AMZH03013641">
    <property type="protein sequence ID" value="RRT48918.1"/>
    <property type="molecule type" value="Genomic_DNA"/>
</dbReference>
<evidence type="ECO:0000256" key="1">
    <source>
        <dbReference type="SAM" id="MobiDB-lite"/>
    </source>
</evidence>
<proteinExistence type="predicted"/>
<reference evidence="2 3" key="1">
    <citation type="journal article" date="2014" name="Agronomy (Basel)">
        <title>A Draft Genome Sequence for Ensete ventricosum, the Drought-Tolerant Tree Against Hunger.</title>
        <authorList>
            <person name="Harrison J."/>
            <person name="Moore K.A."/>
            <person name="Paszkiewicz K."/>
            <person name="Jones T."/>
            <person name="Grant M."/>
            <person name="Ambacheew D."/>
            <person name="Muzemil S."/>
            <person name="Studholme D.J."/>
        </authorList>
    </citation>
    <scope>NUCLEOTIDE SEQUENCE [LARGE SCALE GENOMIC DNA]</scope>
</reference>
<dbReference type="AlphaFoldDB" id="A0A426YB47"/>
<dbReference type="Proteomes" id="UP000287651">
    <property type="component" value="Unassembled WGS sequence"/>
</dbReference>
<feature type="region of interest" description="Disordered" evidence="1">
    <location>
        <begin position="106"/>
        <end position="133"/>
    </location>
</feature>
<organism evidence="2 3">
    <name type="scientific">Ensete ventricosum</name>
    <name type="common">Abyssinian banana</name>
    <name type="synonym">Musa ensete</name>
    <dbReference type="NCBI Taxonomy" id="4639"/>
    <lineage>
        <taxon>Eukaryota</taxon>
        <taxon>Viridiplantae</taxon>
        <taxon>Streptophyta</taxon>
        <taxon>Embryophyta</taxon>
        <taxon>Tracheophyta</taxon>
        <taxon>Spermatophyta</taxon>
        <taxon>Magnoliopsida</taxon>
        <taxon>Liliopsida</taxon>
        <taxon>Zingiberales</taxon>
        <taxon>Musaceae</taxon>
        <taxon>Ensete</taxon>
    </lineage>
</organism>
<evidence type="ECO:0000313" key="2">
    <source>
        <dbReference type="EMBL" id="RRT48918.1"/>
    </source>
</evidence>
<protein>
    <submittedName>
        <fullName evidence="2">Uncharacterized protein</fullName>
    </submittedName>
</protein>